<protein>
    <submittedName>
        <fullName evidence="2">Uncharacterized protein</fullName>
    </submittedName>
</protein>
<feature type="region of interest" description="Disordered" evidence="1">
    <location>
        <begin position="190"/>
        <end position="272"/>
    </location>
</feature>
<dbReference type="OrthoDB" id="548232at2759"/>
<evidence type="ECO:0000256" key="1">
    <source>
        <dbReference type="SAM" id="MobiDB-lite"/>
    </source>
</evidence>
<dbReference type="AlphaFoldDB" id="A0A150GIQ1"/>
<gene>
    <name evidence="2" type="ORF">GPECTOR_20g530</name>
</gene>
<accession>A0A150GIQ1</accession>
<evidence type="ECO:0000313" key="2">
    <source>
        <dbReference type="EMBL" id="KXZ49673.1"/>
    </source>
</evidence>
<name>A0A150GIQ1_GONPE</name>
<dbReference type="STRING" id="33097.A0A150GIQ1"/>
<evidence type="ECO:0000313" key="3">
    <source>
        <dbReference type="Proteomes" id="UP000075714"/>
    </source>
</evidence>
<dbReference type="Proteomes" id="UP000075714">
    <property type="component" value="Unassembled WGS sequence"/>
</dbReference>
<proteinExistence type="predicted"/>
<sequence>MRQAPPTCRPAHAQDAVRILASELHSKRAVLSFAMLADIVSSLETVLPLTGWPLREPLLLTDLLAQLPRATAAAAAASTASNASANAPSPTQLGELCKAFGSAHVLALRCAAGGGGRALVELPGLLEQLRQSLASEVLGNGHAALERLRGADMASMASAVRLANKYGAQMSQPFIDQLMARVSSMLSAATDSGASQDEEEGSAVAVHAARGAAGRGSRGRGRPHGGGRDSGRGSGRGGARGRVAAGDASGGVAASDGSAPAPDVTPASADKPADLDVQSLALLVRELCMYRSEGPGRPVPPIEWLISTCGAVLHSQDTAAVARRETLRQRLAAAQSELDAFQREELADLGPAPPTTQQVVDSGLLVAMLAKLGRCVRGRAGPELGRCVEAVVAQRLKDLKPQELVAALGAMAALGHTPVRSLTSSCLGALVPALPSLNTADASSLLASLKAFAYMPSRSSGAGTGASAAAGEPSGAAVIGGIIAAASNGAGGGGVGSNGPCDAWSAPFPADLLPRLEQVVERRVLRAVPESAMMLLSARYQSFAAGDMFTVALTDWQERGFAGLDEWSAGTLLGAFAHSPSSWVLWALMDLRPSAEHPPTHTLVHIV</sequence>
<organism evidence="2 3">
    <name type="scientific">Gonium pectorale</name>
    <name type="common">Green alga</name>
    <dbReference type="NCBI Taxonomy" id="33097"/>
    <lineage>
        <taxon>Eukaryota</taxon>
        <taxon>Viridiplantae</taxon>
        <taxon>Chlorophyta</taxon>
        <taxon>core chlorophytes</taxon>
        <taxon>Chlorophyceae</taxon>
        <taxon>CS clade</taxon>
        <taxon>Chlamydomonadales</taxon>
        <taxon>Volvocaceae</taxon>
        <taxon>Gonium</taxon>
    </lineage>
</organism>
<feature type="compositionally biased region" description="Low complexity" evidence="1">
    <location>
        <begin position="241"/>
        <end position="262"/>
    </location>
</feature>
<feature type="compositionally biased region" description="Low complexity" evidence="1">
    <location>
        <begin position="202"/>
        <end position="212"/>
    </location>
</feature>
<reference evidence="3" key="1">
    <citation type="journal article" date="2016" name="Nat. Commun.">
        <title>The Gonium pectorale genome demonstrates co-option of cell cycle regulation during the evolution of multicellularity.</title>
        <authorList>
            <person name="Hanschen E.R."/>
            <person name="Marriage T.N."/>
            <person name="Ferris P.J."/>
            <person name="Hamaji T."/>
            <person name="Toyoda A."/>
            <person name="Fujiyama A."/>
            <person name="Neme R."/>
            <person name="Noguchi H."/>
            <person name="Minakuchi Y."/>
            <person name="Suzuki M."/>
            <person name="Kawai-Toyooka H."/>
            <person name="Smith D.R."/>
            <person name="Sparks H."/>
            <person name="Anderson J."/>
            <person name="Bakaric R."/>
            <person name="Luria V."/>
            <person name="Karger A."/>
            <person name="Kirschner M.W."/>
            <person name="Durand P.M."/>
            <person name="Michod R.E."/>
            <person name="Nozaki H."/>
            <person name="Olson B.J."/>
        </authorList>
    </citation>
    <scope>NUCLEOTIDE SEQUENCE [LARGE SCALE GENOMIC DNA]</scope>
    <source>
        <strain evidence="3">NIES-2863</strain>
    </source>
</reference>
<keyword evidence="3" id="KW-1185">Reference proteome</keyword>
<dbReference type="EMBL" id="LSYV01000021">
    <property type="protein sequence ID" value="KXZ49673.1"/>
    <property type="molecule type" value="Genomic_DNA"/>
</dbReference>
<comment type="caution">
    <text evidence="2">The sequence shown here is derived from an EMBL/GenBank/DDBJ whole genome shotgun (WGS) entry which is preliminary data.</text>
</comment>